<protein>
    <submittedName>
        <fullName evidence="1">DUF3231 family protein</fullName>
    </submittedName>
</protein>
<keyword evidence="2" id="KW-1185">Reference proteome</keyword>
<dbReference type="Pfam" id="PF11553">
    <property type="entry name" value="DUF3231"/>
    <property type="match status" value="1"/>
</dbReference>
<gene>
    <name evidence="1" type="ORF">ACFPOF_26425</name>
</gene>
<accession>A0ABW0I168</accession>
<dbReference type="InterPro" id="IPR012347">
    <property type="entry name" value="Ferritin-like"/>
</dbReference>
<dbReference type="Proteomes" id="UP001596113">
    <property type="component" value="Unassembled WGS sequence"/>
</dbReference>
<dbReference type="EMBL" id="JBHSMI010000052">
    <property type="protein sequence ID" value="MFC5406290.1"/>
    <property type="molecule type" value="Genomic_DNA"/>
</dbReference>
<dbReference type="InterPro" id="IPR021617">
    <property type="entry name" value="DUF3231"/>
</dbReference>
<sequence>MGVLSGKQKNEPLHFGEAYDVWQFSMVAKGCVSANRALSYHAGDKDLKSIIGDIINQAELEIAECDEILVHNGIVPFPDLPDRPEAKLEDIPIGARFTDVEIAAMISTDMAAGLVACSQIMGKCIREDIGALFAKYHATKAAIGLKALRLSKEKGWLVPPPLQLARPQEEETTK</sequence>
<organism evidence="1 2">
    <name type="scientific">Cohnella soli</name>
    <dbReference type="NCBI Taxonomy" id="425005"/>
    <lineage>
        <taxon>Bacteria</taxon>
        <taxon>Bacillati</taxon>
        <taxon>Bacillota</taxon>
        <taxon>Bacilli</taxon>
        <taxon>Bacillales</taxon>
        <taxon>Paenibacillaceae</taxon>
        <taxon>Cohnella</taxon>
    </lineage>
</organism>
<proteinExistence type="predicted"/>
<reference evidence="2" key="1">
    <citation type="journal article" date="2019" name="Int. J. Syst. Evol. Microbiol.">
        <title>The Global Catalogue of Microorganisms (GCM) 10K type strain sequencing project: providing services to taxonomists for standard genome sequencing and annotation.</title>
        <authorList>
            <consortium name="The Broad Institute Genomics Platform"/>
            <consortium name="The Broad Institute Genome Sequencing Center for Infectious Disease"/>
            <person name="Wu L."/>
            <person name="Ma J."/>
        </authorList>
    </citation>
    <scope>NUCLEOTIDE SEQUENCE [LARGE SCALE GENOMIC DNA]</scope>
    <source>
        <strain evidence="2">CGMCC 1.18575</strain>
    </source>
</reference>
<dbReference type="Gene3D" id="1.20.1260.10">
    <property type="match status" value="1"/>
</dbReference>
<evidence type="ECO:0000313" key="1">
    <source>
        <dbReference type="EMBL" id="MFC5406290.1"/>
    </source>
</evidence>
<comment type="caution">
    <text evidence="1">The sequence shown here is derived from an EMBL/GenBank/DDBJ whole genome shotgun (WGS) entry which is preliminary data.</text>
</comment>
<dbReference type="RefSeq" id="WP_378138350.1">
    <property type="nucleotide sequence ID" value="NZ_JBHSMI010000052.1"/>
</dbReference>
<name>A0ABW0I168_9BACL</name>
<evidence type="ECO:0000313" key="2">
    <source>
        <dbReference type="Proteomes" id="UP001596113"/>
    </source>
</evidence>